<evidence type="ECO:0000256" key="2">
    <source>
        <dbReference type="ARBA" id="ARBA00022741"/>
    </source>
</evidence>
<dbReference type="InterPro" id="IPR017871">
    <property type="entry name" value="ABC_transporter-like_CS"/>
</dbReference>
<dbReference type="InterPro" id="IPR003593">
    <property type="entry name" value="AAA+_ATPase"/>
</dbReference>
<dbReference type="InterPro" id="IPR003439">
    <property type="entry name" value="ABC_transporter-like_ATP-bd"/>
</dbReference>
<dbReference type="AlphaFoldDB" id="A0A0X8GZ05"/>
<dbReference type="PROSITE" id="PS50893">
    <property type="entry name" value="ABC_TRANSPORTER_2"/>
    <property type="match status" value="1"/>
</dbReference>
<protein>
    <recommendedName>
        <fullName evidence="4">ABC transporter domain-containing protein</fullName>
    </recommendedName>
</protein>
<dbReference type="GO" id="GO:0005524">
    <property type="term" value="F:ATP binding"/>
    <property type="evidence" value="ECO:0007669"/>
    <property type="project" value="UniProtKB-KW"/>
</dbReference>
<sequence>MIQFNNVSLSFGSQKILDNSSLTIKDGSMTALYGKSGSGKTTTLRIIAGLETNFSGSVTNTYSKCAYIFQDFNLFPHLSAMDNCLISFKANKTLNQDIIKRLDILFDEYQISNIKEKFPHQLSGGEKQRVAIIRSLIQNPDLLLVDEATSALDFANATIFMDMLSQLNQQGITIVFIAHDNRLVEQYATDVIYYE</sequence>
<dbReference type="SUPFAM" id="SSF52540">
    <property type="entry name" value="P-loop containing nucleoside triphosphate hydrolases"/>
    <property type="match status" value="1"/>
</dbReference>
<dbReference type="EMBL" id="CP013213">
    <property type="protein sequence ID" value="AMC93022.1"/>
    <property type="molecule type" value="Genomic_DNA"/>
</dbReference>
<evidence type="ECO:0000259" key="4">
    <source>
        <dbReference type="PROSITE" id="PS50893"/>
    </source>
</evidence>
<dbReference type="PROSITE" id="PS00211">
    <property type="entry name" value="ABC_TRANSPORTER_1"/>
    <property type="match status" value="1"/>
</dbReference>
<dbReference type="GO" id="GO:0016887">
    <property type="term" value="F:ATP hydrolysis activity"/>
    <property type="evidence" value="ECO:0007669"/>
    <property type="project" value="InterPro"/>
</dbReference>
<dbReference type="RefSeq" id="WP_067631409.1">
    <property type="nucleotide sequence ID" value="NZ_CP013213.1"/>
</dbReference>
<dbReference type="InterPro" id="IPR027417">
    <property type="entry name" value="P-loop_NTPase"/>
</dbReference>
<dbReference type="SMART" id="SM00382">
    <property type="entry name" value="AAA"/>
    <property type="match status" value="1"/>
</dbReference>
<gene>
    <name evidence="5" type="ORF">AOC36_03200</name>
</gene>
<dbReference type="Gene3D" id="3.40.50.300">
    <property type="entry name" value="P-loop containing nucleotide triphosphate hydrolases"/>
    <property type="match status" value="1"/>
</dbReference>
<keyword evidence="6" id="KW-1185">Reference proteome</keyword>
<dbReference type="PANTHER" id="PTHR42781:SF4">
    <property type="entry name" value="SPERMIDINE_PUTRESCINE IMPORT ATP-BINDING PROTEIN POTA"/>
    <property type="match status" value="1"/>
</dbReference>
<proteinExistence type="predicted"/>
<organism evidence="5 6">
    <name type="scientific">Erysipelothrix larvae</name>
    <dbReference type="NCBI Taxonomy" id="1514105"/>
    <lineage>
        <taxon>Bacteria</taxon>
        <taxon>Bacillati</taxon>
        <taxon>Bacillota</taxon>
        <taxon>Erysipelotrichia</taxon>
        <taxon>Erysipelotrichales</taxon>
        <taxon>Erysipelotrichaceae</taxon>
        <taxon>Erysipelothrix</taxon>
    </lineage>
</organism>
<dbReference type="STRING" id="1514105.AOC36_03200"/>
<evidence type="ECO:0000313" key="5">
    <source>
        <dbReference type="EMBL" id="AMC93022.1"/>
    </source>
</evidence>
<dbReference type="PANTHER" id="PTHR42781">
    <property type="entry name" value="SPERMIDINE/PUTRESCINE IMPORT ATP-BINDING PROTEIN POTA"/>
    <property type="match status" value="1"/>
</dbReference>
<dbReference type="KEGG" id="erl:AOC36_03200"/>
<dbReference type="InterPro" id="IPR050093">
    <property type="entry name" value="ABC_SmlMolc_Importer"/>
</dbReference>
<evidence type="ECO:0000313" key="6">
    <source>
        <dbReference type="Proteomes" id="UP000063781"/>
    </source>
</evidence>
<name>A0A0X8GZ05_9FIRM</name>
<keyword evidence="2" id="KW-0547">Nucleotide-binding</keyword>
<keyword evidence="1" id="KW-0813">Transport</keyword>
<evidence type="ECO:0000256" key="1">
    <source>
        <dbReference type="ARBA" id="ARBA00022448"/>
    </source>
</evidence>
<dbReference type="Proteomes" id="UP000063781">
    <property type="component" value="Chromosome"/>
</dbReference>
<evidence type="ECO:0000256" key="3">
    <source>
        <dbReference type="ARBA" id="ARBA00022840"/>
    </source>
</evidence>
<feature type="domain" description="ABC transporter" evidence="4">
    <location>
        <begin position="2"/>
        <end position="195"/>
    </location>
</feature>
<dbReference type="Pfam" id="PF00005">
    <property type="entry name" value="ABC_tran"/>
    <property type="match status" value="1"/>
</dbReference>
<accession>A0A0X8GZ05</accession>
<keyword evidence="3" id="KW-0067">ATP-binding</keyword>
<reference evidence="5 6" key="1">
    <citation type="submission" date="2015-10" db="EMBL/GenBank/DDBJ databases">
        <title>Erysipelothrix larvae sp. LV19 isolated from the larval gut of the rhinoceros beetle, Trypoxylus dichotomus.</title>
        <authorList>
            <person name="Lim S."/>
            <person name="Kim B.-C."/>
        </authorList>
    </citation>
    <scope>NUCLEOTIDE SEQUENCE [LARGE SCALE GENOMIC DNA]</scope>
    <source>
        <strain evidence="5 6">LV19</strain>
    </source>
</reference>
<dbReference type="OrthoDB" id="9785080at2"/>